<dbReference type="AlphaFoldDB" id="A0A0H4WSP5"/>
<dbReference type="PATRIC" id="fig|1297742.4.peg.1507"/>
<dbReference type="KEGG" id="mym:A176_001490"/>
<evidence type="ECO:0000313" key="2">
    <source>
        <dbReference type="Proteomes" id="UP000009026"/>
    </source>
</evidence>
<dbReference type="NCBIfam" id="TIGR04267">
    <property type="entry name" value="mod_HExxH"/>
    <property type="match status" value="1"/>
</dbReference>
<dbReference type="EMBL" id="CP012109">
    <property type="protein sequence ID" value="AKQ64578.1"/>
    <property type="molecule type" value="Genomic_DNA"/>
</dbReference>
<dbReference type="InterPro" id="IPR026337">
    <property type="entry name" value="AKG_HExxH"/>
</dbReference>
<evidence type="ECO:0000313" key="1">
    <source>
        <dbReference type="EMBL" id="AKQ64578.1"/>
    </source>
</evidence>
<dbReference type="STRING" id="1297742.A176_001490"/>
<protein>
    <recommendedName>
        <fullName evidence="3">HEXXH motif domain-containing protein</fullName>
    </recommendedName>
</protein>
<organism evidence="1 2">
    <name type="scientific">Pseudomyxococcus hansupus</name>
    <dbReference type="NCBI Taxonomy" id="1297742"/>
    <lineage>
        <taxon>Bacteria</taxon>
        <taxon>Pseudomonadati</taxon>
        <taxon>Myxococcota</taxon>
        <taxon>Myxococcia</taxon>
        <taxon>Myxococcales</taxon>
        <taxon>Cystobacterineae</taxon>
        <taxon>Myxococcaceae</taxon>
        <taxon>Pseudomyxococcus</taxon>
    </lineage>
</organism>
<dbReference type="RefSeq" id="WP_002634713.1">
    <property type="nucleotide sequence ID" value="NZ_CP012109.1"/>
</dbReference>
<name>A0A0H4WSP5_9BACT</name>
<gene>
    <name evidence="1" type="ORF">A176_001490</name>
</gene>
<dbReference type="Proteomes" id="UP000009026">
    <property type="component" value="Chromosome"/>
</dbReference>
<evidence type="ECO:0008006" key="3">
    <source>
        <dbReference type="Google" id="ProtNLM"/>
    </source>
</evidence>
<accession>A0A0H4WSP5</accession>
<sequence length="485" mass="53190">MTSLSGTVQAADRALVKHPAFGDSPRIFARVLTRYRFGVELFAERLTSLAKAAARVETLSDTEARKVFFDPVVRMSFEQAFSDLEAGRLASPHPLEQVLPDALEALPLGLGESRMPSRILVGAEAPKWLWDVARPTDAYARTLHAAFDGVFGAKSKGGGTLLSPDASGQRKLNDSIELLSRLLPHSGASALTHVEAIALLSARIEGGTVLSAAGGDLTPSTIFLALEELGNPWDIAGCLLHEGLHMKLFDATRSTAVVAYPEETIQVPWRDIRWTIVRAVFSYHVYVHLALFKAATLTADRSLLERFGDPAAHASRAHAGSVVNNNAASQYGRSVDRARFLGEHLLTEWAHLLTPQGRDFVRWLHESLMPVDREIFRQAPAGDVRSEPSGGYRKVHGLRARPSKQGECLMVFSPASPRIQWLDLNAWLIFELSDGRSFSDMERAYLEVVGARVAPDEARRQLRSGLESLVRSTLVEPTQHQGDVA</sequence>
<keyword evidence="2" id="KW-1185">Reference proteome</keyword>
<proteinExistence type="predicted"/>
<dbReference type="eggNOG" id="ENOG502ZEKP">
    <property type="taxonomic scope" value="Bacteria"/>
</dbReference>
<dbReference type="OrthoDB" id="6026908at2"/>
<reference evidence="1 2" key="1">
    <citation type="journal article" date="2016" name="PLoS ONE">
        <title>Complete Genome Sequence and Comparative Genomics of a Novel Myxobacterium Myxococcus hansupus.</title>
        <authorList>
            <person name="Sharma G."/>
            <person name="Narwani T."/>
            <person name="Subramanian S."/>
        </authorList>
    </citation>
    <scope>NUCLEOTIDE SEQUENCE [LARGE SCALE GENOMIC DNA]</scope>
    <source>
        <strain evidence="2">mixupus</strain>
    </source>
</reference>